<protein>
    <recommendedName>
        <fullName evidence="6">Protein HflC</fullName>
    </recommendedName>
</protein>
<dbReference type="RefSeq" id="WP_011993877.1">
    <property type="nucleotide sequence ID" value="NC_009718.1"/>
</dbReference>
<dbReference type="Pfam" id="PF01145">
    <property type="entry name" value="Band_7"/>
    <property type="match status" value="1"/>
</dbReference>
<dbReference type="HOGENOM" id="CLU_059167_1_0_0"/>
<keyword evidence="3 7" id="KW-0812">Transmembrane</keyword>
<dbReference type="GO" id="GO:0016020">
    <property type="term" value="C:membrane"/>
    <property type="evidence" value="ECO:0007669"/>
    <property type="project" value="UniProtKB-SubCell"/>
</dbReference>
<accession>A7HKX5</accession>
<reference evidence="9 10" key="1">
    <citation type="submission" date="2007-07" db="EMBL/GenBank/DDBJ databases">
        <title>Complete sequence of Fervidobacterium nodosum Rt17-B1.</title>
        <authorList>
            <consortium name="US DOE Joint Genome Institute"/>
            <person name="Copeland A."/>
            <person name="Lucas S."/>
            <person name="Lapidus A."/>
            <person name="Barry K."/>
            <person name="Glavina del Rio T."/>
            <person name="Dalin E."/>
            <person name="Tice H."/>
            <person name="Pitluck S."/>
            <person name="Saunders E."/>
            <person name="Brettin T."/>
            <person name="Bruce D."/>
            <person name="Detter J.C."/>
            <person name="Han C."/>
            <person name="Schmutz J."/>
            <person name="Larimer F."/>
            <person name="Land M."/>
            <person name="Hauser L."/>
            <person name="Kyrpides N."/>
            <person name="Mikhailova N."/>
            <person name="Nelson K."/>
            <person name="Gogarten J.P."/>
            <person name="Noll K."/>
            <person name="Richardson P."/>
        </authorList>
    </citation>
    <scope>NUCLEOTIDE SEQUENCE [LARGE SCALE GENOMIC DNA]</scope>
    <source>
        <strain evidence="10">ATCC 35602 / DSM 5306 / Rt17-B1</strain>
    </source>
</reference>
<evidence type="ECO:0000256" key="4">
    <source>
        <dbReference type="ARBA" id="ARBA00022989"/>
    </source>
</evidence>
<reference evidence="9 10" key="2">
    <citation type="journal article" date="2009" name="Proc. Natl. Acad. Sci. U.S.A.">
        <title>On the chimeric nature, thermophilic origin, and phylogenetic placement of the Thermotogales.</title>
        <authorList>
            <person name="Zhaxybayeva O."/>
            <person name="Swithers K.S."/>
            <person name="Lapierre P."/>
            <person name="Fournier G.P."/>
            <person name="Bickhart D.M."/>
            <person name="DeBoy R.T."/>
            <person name="Nelson K.E."/>
            <person name="Nesbo C.L."/>
            <person name="Doolittle W.F."/>
            <person name="Gogarten J.P."/>
            <person name="Noll K.M."/>
        </authorList>
    </citation>
    <scope>NUCLEOTIDE SEQUENCE [LARGE SCALE GENOMIC DNA]</scope>
    <source>
        <strain evidence="10">ATCC 35602 / DSM 5306 / Rt17-B1</strain>
    </source>
</reference>
<evidence type="ECO:0000313" key="10">
    <source>
        <dbReference type="Proteomes" id="UP000002415"/>
    </source>
</evidence>
<dbReference type="PRINTS" id="PR00721">
    <property type="entry name" value="STOMATIN"/>
</dbReference>
<evidence type="ECO:0000256" key="5">
    <source>
        <dbReference type="ARBA" id="ARBA00023136"/>
    </source>
</evidence>
<dbReference type="InterPro" id="IPR010200">
    <property type="entry name" value="HflC"/>
</dbReference>
<dbReference type="eggNOG" id="COG0330">
    <property type="taxonomic scope" value="Bacteria"/>
</dbReference>
<evidence type="ECO:0000256" key="3">
    <source>
        <dbReference type="ARBA" id="ARBA00022692"/>
    </source>
</evidence>
<dbReference type="EMBL" id="CP000771">
    <property type="protein sequence ID" value="ABS60558.1"/>
    <property type="molecule type" value="Genomic_DNA"/>
</dbReference>
<sequence>MTKAKLITAIFVIILAIIFLALSIVIVDETKYVVILRFGEIRKVITEPGLNFKTPFVDNVVKLDKRYSIYDIPPERIITKDKKTLIVDSYIIWKISDPKLFIESMRTESLALSRLDDVVYSGLRNTLAKLDMDTIVTQEKTFLKDVLDFSISNTKDYGIQVIDVRVKKTDLPAENRNAVFERMKSERQSIAALIRAEGEKEAQKIRSEADKKAAIIKAEALSKAEYIKGTGDASATKIYAEAYSKDERFYKLWKTLESYKDIVPGSVIILSKDAEILQYVK</sequence>
<dbReference type="Gene3D" id="3.30.479.30">
    <property type="entry name" value="Band 7 domain"/>
    <property type="match status" value="1"/>
</dbReference>
<dbReference type="InterPro" id="IPR036013">
    <property type="entry name" value="Band_7/SPFH_dom_sf"/>
</dbReference>
<keyword evidence="10" id="KW-1185">Reference proteome</keyword>
<dbReference type="MEROPS" id="I87.001"/>
<dbReference type="SMART" id="SM00244">
    <property type="entry name" value="PHB"/>
    <property type="match status" value="1"/>
</dbReference>
<dbReference type="PANTHER" id="PTHR42911">
    <property type="entry name" value="MODULATOR OF FTSH PROTEASE HFLC"/>
    <property type="match status" value="1"/>
</dbReference>
<evidence type="ECO:0000256" key="1">
    <source>
        <dbReference type="ARBA" id="ARBA00004370"/>
    </source>
</evidence>
<dbReference type="PANTHER" id="PTHR42911:SF1">
    <property type="entry name" value="MODULATOR OF FTSH PROTEASE HFLC"/>
    <property type="match status" value="1"/>
</dbReference>
<dbReference type="STRING" id="381764.Fnod_0703"/>
<evidence type="ECO:0000256" key="2">
    <source>
        <dbReference type="ARBA" id="ARBA00007862"/>
    </source>
</evidence>
<dbReference type="OrthoDB" id="9809197at2"/>
<comment type="function">
    <text evidence="6">HflC and HflK could regulate a protease.</text>
</comment>
<organism evidence="9 10">
    <name type="scientific">Fervidobacterium nodosum (strain ATCC 35602 / DSM 5306 / Rt17-B1)</name>
    <dbReference type="NCBI Taxonomy" id="381764"/>
    <lineage>
        <taxon>Bacteria</taxon>
        <taxon>Thermotogati</taxon>
        <taxon>Thermotogota</taxon>
        <taxon>Thermotogae</taxon>
        <taxon>Thermotogales</taxon>
        <taxon>Fervidobacteriaceae</taxon>
        <taxon>Fervidobacterium</taxon>
    </lineage>
</organism>
<dbReference type="CDD" id="cd03405">
    <property type="entry name" value="SPFH_HflC"/>
    <property type="match status" value="1"/>
</dbReference>
<dbReference type="SUPFAM" id="SSF117892">
    <property type="entry name" value="Band 7/SPFH domain"/>
    <property type="match status" value="1"/>
</dbReference>
<dbReference type="Proteomes" id="UP000002415">
    <property type="component" value="Chromosome"/>
</dbReference>
<comment type="subcellular location">
    <subcellularLocation>
        <location evidence="1">Membrane</location>
    </subcellularLocation>
</comment>
<evidence type="ECO:0000259" key="8">
    <source>
        <dbReference type="SMART" id="SM00244"/>
    </source>
</evidence>
<feature type="transmembrane region" description="Helical" evidence="7">
    <location>
        <begin position="6"/>
        <end position="27"/>
    </location>
</feature>
<dbReference type="AlphaFoldDB" id="A7HKX5"/>
<name>A7HKX5_FERNB</name>
<gene>
    <name evidence="9" type="ordered locus">Fnod_0703</name>
</gene>
<dbReference type="InterPro" id="IPR001107">
    <property type="entry name" value="Band_7"/>
</dbReference>
<dbReference type="InterPro" id="IPR001972">
    <property type="entry name" value="Stomatin_HflK_fam"/>
</dbReference>
<dbReference type="KEGG" id="fno:Fnod_0703"/>
<evidence type="ECO:0000313" key="9">
    <source>
        <dbReference type="EMBL" id="ABS60558.1"/>
    </source>
</evidence>
<keyword evidence="5 7" id="KW-0472">Membrane</keyword>
<feature type="domain" description="Band 7" evidence="8">
    <location>
        <begin position="22"/>
        <end position="183"/>
    </location>
</feature>
<dbReference type="PIRSF" id="PIRSF005651">
    <property type="entry name" value="HflC"/>
    <property type="match status" value="1"/>
</dbReference>
<comment type="similarity">
    <text evidence="2 6">Belongs to the band 7/mec-2 family. HflC subfamily.</text>
</comment>
<evidence type="ECO:0000256" key="6">
    <source>
        <dbReference type="PIRNR" id="PIRNR005651"/>
    </source>
</evidence>
<evidence type="ECO:0000256" key="7">
    <source>
        <dbReference type="SAM" id="Phobius"/>
    </source>
</evidence>
<keyword evidence="4 7" id="KW-1133">Transmembrane helix</keyword>
<proteinExistence type="inferred from homology"/>